<evidence type="ECO:0000256" key="1">
    <source>
        <dbReference type="ARBA" id="ARBA00006484"/>
    </source>
</evidence>
<evidence type="ECO:0000313" key="4">
    <source>
        <dbReference type="EMBL" id="KAF6199608.1"/>
    </source>
</evidence>
<comment type="caution">
    <text evidence="4">The sequence shown here is derived from an EMBL/GenBank/DDBJ whole genome shotgun (WGS) entry which is preliminary data.</text>
</comment>
<dbReference type="PRINTS" id="PR00081">
    <property type="entry name" value="GDHRDH"/>
</dbReference>
<gene>
    <name evidence="4" type="ORF">GE061_005906</name>
</gene>
<keyword evidence="2" id="KW-0560">Oxidoreductase</keyword>
<dbReference type="SUPFAM" id="SSF51735">
    <property type="entry name" value="NAD(P)-binding Rossmann-fold domains"/>
    <property type="match status" value="1"/>
</dbReference>
<dbReference type="Gene3D" id="3.40.50.720">
    <property type="entry name" value="NAD(P)-binding Rossmann-like Domain"/>
    <property type="match status" value="1"/>
</dbReference>
<dbReference type="AlphaFoldDB" id="A0A8S9WU53"/>
<protein>
    <submittedName>
        <fullName evidence="4">Uncharacterized protein</fullName>
    </submittedName>
</protein>
<dbReference type="EMBL" id="WIXP02000014">
    <property type="protein sequence ID" value="KAF6199608.1"/>
    <property type="molecule type" value="Genomic_DNA"/>
</dbReference>
<accession>A0A8S9WU53</accession>
<evidence type="ECO:0000313" key="5">
    <source>
        <dbReference type="Proteomes" id="UP000466442"/>
    </source>
</evidence>
<dbReference type="PANTHER" id="PTHR24322:SF736">
    <property type="entry name" value="RETINOL DEHYDROGENASE 10"/>
    <property type="match status" value="1"/>
</dbReference>
<evidence type="ECO:0000256" key="2">
    <source>
        <dbReference type="ARBA" id="ARBA00023002"/>
    </source>
</evidence>
<dbReference type="Pfam" id="PF00106">
    <property type="entry name" value="adh_short"/>
    <property type="match status" value="1"/>
</dbReference>
<dbReference type="InterPro" id="IPR036291">
    <property type="entry name" value="NAD(P)-bd_dom_sf"/>
</dbReference>
<dbReference type="Proteomes" id="UP000466442">
    <property type="component" value="Unassembled WGS sequence"/>
</dbReference>
<dbReference type="PANTHER" id="PTHR24322">
    <property type="entry name" value="PKSB"/>
    <property type="match status" value="1"/>
</dbReference>
<dbReference type="InterPro" id="IPR020904">
    <property type="entry name" value="Sc_DH/Rdtase_CS"/>
</dbReference>
<dbReference type="GO" id="GO:0005811">
    <property type="term" value="C:lipid droplet"/>
    <property type="evidence" value="ECO:0007669"/>
    <property type="project" value="TreeGrafter"/>
</dbReference>
<dbReference type="InterPro" id="IPR002347">
    <property type="entry name" value="SDR_fam"/>
</dbReference>
<comment type="similarity">
    <text evidence="1 3">Belongs to the short-chain dehydrogenases/reductases (SDR) family.</text>
</comment>
<name>A0A8S9WU53_APOLU</name>
<evidence type="ECO:0000256" key="3">
    <source>
        <dbReference type="RuleBase" id="RU000363"/>
    </source>
</evidence>
<dbReference type="OrthoDB" id="5840532at2759"/>
<dbReference type="PROSITE" id="PS00061">
    <property type="entry name" value="ADH_SHORT"/>
    <property type="match status" value="1"/>
</dbReference>
<proteinExistence type="inferred from homology"/>
<reference evidence="4" key="1">
    <citation type="journal article" date="2021" name="Mol. Ecol. Resour.">
        <title>Apolygus lucorum genome provides insights into omnivorousness and mesophyll feeding.</title>
        <authorList>
            <person name="Liu Y."/>
            <person name="Liu H."/>
            <person name="Wang H."/>
            <person name="Huang T."/>
            <person name="Liu B."/>
            <person name="Yang B."/>
            <person name="Yin L."/>
            <person name="Li B."/>
            <person name="Zhang Y."/>
            <person name="Zhang S."/>
            <person name="Jiang F."/>
            <person name="Zhang X."/>
            <person name="Ren Y."/>
            <person name="Wang B."/>
            <person name="Wang S."/>
            <person name="Lu Y."/>
            <person name="Wu K."/>
            <person name="Fan W."/>
            <person name="Wang G."/>
        </authorList>
    </citation>
    <scope>NUCLEOTIDE SEQUENCE</scope>
    <source>
        <strain evidence="4">12Hb</strain>
    </source>
</reference>
<organism evidence="4 5">
    <name type="scientific">Apolygus lucorum</name>
    <name type="common">Small green plant bug</name>
    <name type="synonym">Lygocoris lucorum</name>
    <dbReference type="NCBI Taxonomy" id="248454"/>
    <lineage>
        <taxon>Eukaryota</taxon>
        <taxon>Metazoa</taxon>
        <taxon>Ecdysozoa</taxon>
        <taxon>Arthropoda</taxon>
        <taxon>Hexapoda</taxon>
        <taxon>Insecta</taxon>
        <taxon>Pterygota</taxon>
        <taxon>Neoptera</taxon>
        <taxon>Paraneoptera</taxon>
        <taxon>Hemiptera</taxon>
        <taxon>Heteroptera</taxon>
        <taxon>Panheteroptera</taxon>
        <taxon>Cimicomorpha</taxon>
        <taxon>Miridae</taxon>
        <taxon>Mirini</taxon>
        <taxon>Apolygus</taxon>
    </lineage>
</organism>
<dbReference type="GO" id="GO:0016616">
    <property type="term" value="F:oxidoreductase activity, acting on the CH-OH group of donors, NAD or NADP as acceptor"/>
    <property type="evidence" value="ECO:0007669"/>
    <property type="project" value="TreeGrafter"/>
</dbReference>
<dbReference type="PRINTS" id="PR00080">
    <property type="entry name" value="SDRFAMILY"/>
</dbReference>
<sequence>MINSLSSQLNAANNQNNGICRLSDLRIGVPYEVVSFQRLQSRFGDTIVASLIPFGCLQEASIRVFLPKRFNDVLTEDEIQKYNNKVIRSVNLIYRGLVNRQHDLQFTYAVMPSSRESPPRKKMKTYSPSPTPSFEDYSVTGAARGLGREICLRLVKEGCRISAVDVLQDKVVETVTMCNALRPNCAAAYVYDITDKKQIEAMVSDLDPVDILVNNAGIVSSASILEVSEQSIQRMFDVNVMSHFWTIRAFLPGMIERGKGHICATASAAAFTQAENIAPYTATKYAVTGLMLCLREEFRRAHPEIKITTLHPFFITPAASSPEHWTVNSRLPDVTAAQSANFFIDGIKKEKVTVTVPTHLYYLLQLLR</sequence>
<keyword evidence="5" id="KW-1185">Reference proteome</keyword>